<dbReference type="InterPro" id="IPR013612">
    <property type="entry name" value="AA_permease_N"/>
</dbReference>
<gene>
    <name evidence="4" type="ORF">HPB48_018580</name>
</gene>
<proteinExistence type="predicted"/>
<accession>A0A9J6G7G5</accession>
<evidence type="ECO:0000313" key="4">
    <source>
        <dbReference type="EMBL" id="KAH9370388.1"/>
    </source>
</evidence>
<reference evidence="4 5" key="1">
    <citation type="journal article" date="2020" name="Cell">
        <title>Large-Scale Comparative Analyses of Tick Genomes Elucidate Their Genetic Diversity and Vector Capacities.</title>
        <authorList>
            <consortium name="Tick Genome and Microbiome Consortium (TIGMIC)"/>
            <person name="Jia N."/>
            <person name="Wang J."/>
            <person name="Shi W."/>
            <person name="Du L."/>
            <person name="Sun Y."/>
            <person name="Zhan W."/>
            <person name="Jiang J.F."/>
            <person name="Wang Q."/>
            <person name="Zhang B."/>
            <person name="Ji P."/>
            <person name="Bell-Sakyi L."/>
            <person name="Cui X.M."/>
            <person name="Yuan T.T."/>
            <person name="Jiang B.G."/>
            <person name="Yang W.F."/>
            <person name="Lam T.T."/>
            <person name="Chang Q.C."/>
            <person name="Ding S.J."/>
            <person name="Wang X.J."/>
            <person name="Zhu J.G."/>
            <person name="Ruan X.D."/>
            <person name="Zhao L."/>
            <person name="Wei J.T."/>
            <person name="Ye R.Z."/>
            <person name="Que T.C."/>
            <person name="Du C.H."/>
            <person name="Zhou Y.H."/>
            <person name="Cheng J.X."/>
            <person name="Dai P.F."/>
            <person name="Guo W.B."/>
            <person name="Han X.H."/>
            <person name="Huang E.J."/>
            <person name="Li L.F."/>
            <person name="Wei W."/>
            <person name="Gao Y.C."/>
            <person name="Liu J.Z."/>
            <person name="Shao H.Z."/>
            <person name="Wang X."/>
            <person name="Wang C.C."/>
            <person name="Yang T.C."/>
            <person name="Huo Q.B."/>
            <person name="Li W."/>
            <person name="Chen H.Y."/>
            <person name="Chen S.E."/>
            <person name="Zhou L.G."/>
            <person name="Ni X.B."/>
            <person name="Tian J.H."/>
            <person name="Sheng Y."/>
            <person name="Liu T."/>
            <person name="Pan Y.S."/>
            <person name="Xia L.Y."/>
            <person name="Li J."/>
            <person name="Zhao F."/>
            <person name="Cao W.C."/>
        </authorList>
    </citation>
    <scope>NUCLEOTIDE SEQUENCE [LARGE SCALE GENOMIC DNA]</scope>
    <source>
        <strain evidence="4">HaeL-2018</strain>
    </source>
</reference>
<sequence>MGGPQCLVNSPPTSPTELANYGTVYDTVNVKSLLHYTHEALPRVDHYRNVMSVHGHISRPTLDELHYSGRGSIAGLTHVSAGPSFQWSMQRHERLFKPNARNRFGDSVLGSPLKWPAIATDSYVGNKICP</sequence>
<dbReference type="EMBL" id="JABSTR010000005">
    <property type="protein sequence ID" value="KAH9370388.1"/>
    <property type="molecule type" value="Genomic_DNA"/>
</dbReference>
<evidence type="ECO:0000256" key="1">
    <source>
        <dbReference type="ARBA" id="ARBA00004651"/>
    </source>
</evidence>
<organism evidence="4 5">
    <name type="scientific">Haemaphysalis longicornis</name>
    <name type="common">Bush tick</name>
    <dbReference type="NCBI Taxonomy" id="44386"/>
    <lineage>
        <taxon>Eukaryota</taxon>
        <taxon>Metazoa</taxon>
        <taxon>Ecdysozoa</taxon>
        <taxon>Arthropoda</taxon>
        <taxon>Chelicerata</taxon>
        <taxon>Arachnida</taxon>
        <taxon>Acari</taxon>
        <taxon>Parasitiformes</taxon>
        <taxon>Ixodida</taxon>
        <taxon>Ixodoidea</taxon>
        <taxon>Ixodidae</taxon>
        <taxon>Haemaphysalinae</taxon>
        <taxon>Haemaphysalis</taxon>
    </lineage>
</organism>
<keyword evidence="5" id="KW-1185">Reference proteome</keyword>
<comment type="caution">
    <text evidence="4">The sequence shown here is derived from an EMBL/GenBank/DDBJ whole genome shotgun (WGS) entry which is preliminary data.</text>
</comment>
<dbReference type="AlphaFoldDB" id="A0A9J6G7G5"/>
<dbReference type="GO" id="GO:0005886">
    <property type="term" value="C:plasma membrane"/>
    <property type="evidence" value="ECO:0007669"/>
    <property type="project" value="UniProtKB-SubCell"/>
</dbReference>
<dbReference type="VEuPathDB" id="VectorBase:HLOH_056691"/>
<dbReference type="Pfam" id="PF08403">
    <property type="entry name" value="AA_permease_N"/>
    <property type="match status" value="1"/>
</dbReference>
<protein>
    <recommendedName>
        <fullName evidence="3">Amino acid permease N-terminal domain-containing protein</fullName>
    </recommendedName>
</protein>
<evidence type="ECO:0000259" key="3">
    <source>
        <dbReference type="Pfam" id="PF08403"/>
    </source>
</evidence>
<dbReference type="Proteomes" id="UP000821853">
    <property type="component" value="Chromosome 3"/>
</dbReference>
<keyword evidence="2" id="KW-0813">Transport</keyword>
<dbReference type="OrthoDB" id="2020542at2759"/>
<comment type="subcellular location">
    <subcellularLocation>
        <location evidence="1">Cell membrane</location>
        <topology evidence="1">Multi-pass membrane protein</topology>
    </subcellularLocation>
</comment>
<evidence type="ECO:0000313" key="5">
    <source>
        <dbReference type="Proteomes" id="UP000821853"/>
    </source>
</evidence>
<evidence type="ECO:0000256" key="2">
    <source>
        <dbReference type="ARBA" id="ARBA00022448"/>
    </source>
</evidence>
<feature type="domain" description="Amino acid permease N-terminal" evidence="3">
    <location>
        <begin position="30"/>
        <end position="67"/>
    </location>
</feature>
<name>A0A9J6G7G5_HAELO</name>